<proteinExistence type="predicted"/>
<feature type="compositionally biased region" description="Basic residues" evidence="1">
    <location>
        <begin position="145"/>
        <end position="160"/>
    </location>
</feature>
<dbReference type="EMBL" id="CADCUU010000470">
    <property type="protein sequence ID" value="CAA9434666.1"/>
    <property type="molecule type" value="Genomic_DNA"/>
</dbReference>
<feature type="compositionally biased region" description="Basic residues" evidence="1">
    <location>
        <begin position="41"/>
        <end position="53"/>
    </location>
</feature>
<evidence type="ECO:0000256" key="1">
    <source>
        <dbReference type="SAM" id="MobiDB-lite"/>
    </source>
</evidence>
<feature type="compositionally biased region" description="Basic residues" evidence="1">
    <location>
        <begin position="63"/>
        <end position="85"/>
    </location>
</feature>
<sequence>DNHRTRLRPAHRSPRRGPDAPPGGDRRAGHWLPRPPEPPYRRTRGRSRHRGRRGGGGGPRAPGRGHCRRCHPPVRHDRFARRRWRLGPPPAARLGLAAPPADSGHPRPSRRATWGPLRPKGPAPHGRLPASRRAQRQSPAAPASARRRSIRHVGLGRRARTLPPFQRTRPGGRARASPHAHARPASGRAHSGNRRRRGARPRSDQAQL</sequence>
<feature type="compositionally biased region" description="Low complexity" evidence="1">
    <location>
        <begin position="129"/>
        <end position="144"/>
    </location>
</feature>
<feature type="compositionally biased region" description="Basic residues" evidence="1">
    <location>
        <begin position="170"/>
        <end position="182"/>
    </location>
</feature>
<evidence type="ECO:0000313" key="2">
    <source>
        <dbReference type="EMBL" id="CAA9434666.1"/>
    </source>
</evidence>
<feature type="compositionally biased region" description="Basic residues" evidence="1">
    <location>
        <begin position="1"/>
        <end position="15"/>
    </location>
</feature>
<feature type="compositionally biased region" description="Low complexity" evidence="1">
    <location>
        <begin position="92"/>
        <end position="101"/>
    </location>
</feature>
<dbReference type="AlphaFoldDB" id="A0A6J4Q9Y2"/>
<gene>
    <name evidence="2" type="ORF">AVDCRST_MAG15-3104</name>
</gene>
<reference evidence="2" key="1">
    <citation type="submission" date="2020-02" db="EMBL/GenBank/DDBJ databases">
        <authorList>
            <person name="Meier V. D."/>
        </authorList>
    </citation>
    <scope>NUCLEOTIDE SEQUENCE</scope>
    <source>
        <strain evidence="2">AVDCRST_MAG15</strain>
    </source>
</reference>
<feature type="compositionally biased region" description="Basic residues" evidence="1">
    <location>
        <begin position="191"/>
        <end position="200"/>
    </location>
</feature>
<protein>
    <submittedName>
        <fullName evidence="2">Uncharacterized protein</fullName>
    </submittedName>
</protein>
<name>A0A6J4Q9Y2_9RHOB</name>
<accession>A0A6J4Q9Y2</accession>
<feature type="non-terminal residue" evidence="2">
    <location>
        <position position="1"/>
    </location>
</feature>
<feature type="non-terminal residue" evidence="2">
    <location>
        <position position="208"/>
    </location>
</feature>
<feature type="region of interest" description="Disordered" evidence="1">
    <location>
        <begin position="1"/>
        <end position="208"/>
    </location>
</feature>
<organism evidence="2">
    <name type="scientific">uncultured Rubellimicrobium sp</name>
    <dbReference type="NCBI Taxonomy" id="543078"/>
    <lineage>
        <taxon>Bacteria</taxon>
        <taxon>Pseudomonadati</taxon>
        <taxon>Pseudomonadota</taxon>
        <taxon>Alphaproteobacteria</taxon>
        <taxon>Rhodobacterales</taxon>
        <taxon>Roseobacteraceae</taxon>
        <taxon>Rubellimicrobium</taxon>
        <taxon>environmental samples</taxon>
    </lineage>
</organism>